<evidence type="ECO:0000313" key="1">
    <source>
        <dbReference type="EMBL" id="EEV17011.1"/>
    </source>
</evidence>
<comment type="caution">
    <text evidence="1">The sequence shown here is derived from an EMBL/GenBank/DDBJ whole genome shotgun (WGS) entry which is preliminary data.</text>
</comment>
<dbReference type="EMBL" id="ACYG01000027">
    <property type="protein sequence ID" value="EEV17011.1"/>
    <property type="molecule type" value="Genomic_DNA"/>
</dbReference>
<name>C8PJA6_9BACT</name>
<protein>
    <submittedName>
        <fullName evidence="1">Uncharacterized protein</fullName>
    </submittedName>
</protein>
<dbReference type="Proteomes" id="UP000005709">
    <property type="component" value="Unassembled WGS sequence"/>
</dbReference>
<dbReference type="AlphaFoldDB" id="C8PJA6"/>
<keyword evidence="2" id="KW-1185">Reference proteome</keyword>
<sequence length="45" mass="5584">MLTCRIWVKFHSLTLLKFYEILQFTHDAINCMELKRQSRDKFHKI</sequence>
<proteinExistence type="predicted"/>
<organism evidence="1 2">
    <name type="scientific">Campylobacter gracilis RM3268</name>
    <dbReference type="NCBI Taxonomy" id="553220"/>
    <lineage>
        <taxon>Bacteria</taxon>
        <taxon>Pseudomonadati</taxon>
        <taxon>Campylobacterota</taxon>
        <taxon>Epsilonproteobacteria</taxon>
        <taxon>Campylobacterales</taxon>
        <taxon>Campylobacteraceae</taxon>
        <taxon>Campylobacter</taxon>
    </lineage>
</organism>
<evidence type="ECO:0000313" key="2">
    <source>
        <dbReference type="Proteomes" id="UP000005709"/>
    </source>
</evidence>
<reference evidence="1 2" key="1">
    <citation type="submission" date="2009-07" db="EMBL/GenBank/DDBJ databases">
        <authorList>
            <person name="Madupu R."/>
            <person name="Sebastian Y."/>
            <person name="Durkin A.S."/>
            <person name="Torralba M."/>
            <person name="Methe B."/>
            <person name="Sutton G.G."/>
            <person name="Strausberg R.L."/>
            <person name="Nelson K.E."/>
        </authorList>
    </citation>
    <scope>NUCLEOTIDE SEQUENCE [LARGE SCALE GENOMIC DNA]</scope>
    <source>
        <strain evidence="1 2">RM3268</strain>
    </source>
</reference>
<accession>C8PJA6</accession>
<gene>
    <name evidence="1" type="ORF">CAMGR0001_1305</name>
</gene>